<evidence type="ECO:0000313" key="1">
    <source>
        <dbReference type="EMBL" id="JAC65061.1"/>
    </source>
</evidence>
<sequence>MCGRGLGTSTVNVHT</sequence>
<name>A0A061R3G5_9CHLO</name>
<organism evidence="1">
    <name type="scientific">Tetraselmis sp. GSL018</name>
    <dbReference type="NCBI Taxonomy" id="582737"/>
    <lineage>
        <taxon>Eukaryota</taxon>
        <taxon>Viridiplantae</taxon>
        <taxon>Chlorophyta</taxon>
        <taxon>core chlorophytes</taxon>
        <taxon>Chlorodendrophyceae</taxon>
        <taxon>Chlorodendrales</taxon>
        <taxon>Chlorodendraceae</taxon>
        <taxon>Tetraselmis</taxon>
    </lineage>
</organism>
<accession>A0A061R3G5</accession>
<protein>
    <submittedName>
        <fullName evidence="1">Uncharacterized protein</fullName>
    </submittedName>
</protein>
<gene>
    <name evidence="1" type="ORF">TSPGSL018_16921</name>
</gene>
<proteinExistence type="predicted"/>
<dbReference type="EMBL" id="GBEZ01021713">
    <property type="protein sequence ID" value="JAC65061.1"/>
    <property type="molecule type" value="Transcribed_RNA"/>
</dbReference>
<reference evidence="1" key="1">
    <citation type="submission" date="2014-05" db="EMBL/GenBank/DDBJ databases">
        <title>The transcriptome of the halophilic microalga Tetraselmis sp. GSL018 isolated from the Great Salt Lake, Utah.</title>
        <authorList>
            <person name="Jinkerson R.E."/>
            <person name="D'Adamo S."/>
            <person name="Posewitz M.C."/>
        </authorList>
    </citation>
    <scope>NUCLEOTIDE SEQUENCE</scope>
    <source>
        <strain evidence="1">GSL018</strain>
    </source>
</reference>